<evidence type="ECO:0000256" key="4">
    <source>
        <dbReference type="ARBA" id="ARBA00023136"/>
    </source>
</evidence>
<keyword evidence="3 5" id="KW-1133">Transmembrane helix</keyword>
<feature type="transmembrane region" description="Helical" evidence="5">
    <location>
        <begin position="130"/>
        <end position="151"/>
    </location>
</feature>
<sequence length="585" mass="61930">MAVVCLNRDGSIVASHLQSRQVEPPDIDSVPADPRRWIAFATTLAAGFVDLLDVTIVNVAVPTIQQDLGAQYAQIEWIIAAYVLAFAAILITGGRLGDLYGRKRIFMVGMVFFTVASAACGLSTGPTMLIGSRFLQGLAAGLMVPQILAILRESFPERERAKAIAVYSAVCGSATAVGLALGALLVEWDLFGLSWRPIFLVNIPIGIITLITAQLWMKESRSASAPRLDLVGVALVTAAILLLTYPLTEGRRLGWPAWTFVMIGASAVVLVLLIGYEHRRRRIGGSPLIDLSLFQSRPFTLGLISWLLFWICFGGFFLVWTLLMQVGLGWSPMRAGLTSLFFAVATGIGAGVSASVLAPRFGRGVLVAGGLVAGAGFVGYGALVQHYGQATTSWQMMIPLVLIGIGFGFVVAPTIDLVLGQVSASGGGAASGLLNTGQQLGIALGVALVGIVFFTQLDHDSARGADEGASRVRTELAATGVPAPAQADIAVGFRECVRDRSAQVDPTEEPESCQGAAAADPAVTRVLTEAGEYANAVNFSNTFRYTLWYGAGIMLLLSFGFLALPRNARLNPEGLDTERVPMEVT</sequence>
<evidence type="ECO:0000256" key="1">
    <source>
        <dbReference type="ARBA" id="ARBA00004651"/>
    </source>
</evidence>
<evidence type="ECO:0000256" key="5">
    <source>
        <dbReference type="SAM" id="Phobius"/>
    </source>
</evidence>
<comment type="subcellular location">
    <subcellularLocation>
        <location evidence="1">Cell membrane</location>
        <topology evidence="1">Multi-pass membrane protein</topology>
    </subcellularLocation>
</comment>
<dbReference type="PROSITE" id="PS00217">
    <property type="entry name" value="SUGAR_TRANSPORT_2"/>
    <property type="match status" value="1"/>
</dbReference>
<feature type="transmembrane region" description="Helical" evidence="5">
    <location>
        <begin position="105"/>
        <end position="124"/>
    </location>
</feature>
<gene>
    <name evidence="7" type="ORF">ACFO5K_18275</name>
</gene>
<feature type="transmembrane region" description="Helical" evidence="5">
    <location>
        <begin position="198"/>
        <end position="216"/>
    </location>
</feature>
<feature type="transmembrane region" description="Helical" evidence="5">
    <location>
        <begin position="299"/>
        <end position="323"/>
    </location>
</feature>
<dbReference type="EMBL" id="JBHSDL010000016">
    <property type="protein sequence ID" value="MFC4376052.1"/>
    <property type="molecule type" value="Genomic_DNA"/>
</dbReference>
<dbReference type="InterPro" id="IPR020846">
    <property type="entry name" value="MFS_dom"/>
</dbReference>
<feature type="transmembrane region" description="Helical" evidence="5">
    <location>
        <begin position="257"/>
        <end position="278"/>
    </location>
</feature>
<feature type="domain" description="Major facilitator superfamily (MFS) profile" evidence="6">
    <location>
        <begin position="39"/>
        <end position="569"/>
    </location>
</feature>
<dbReference type="PROSITE" id="PS50850">
    <property type="entry name" value="MFS"/>
    <property type="match status" value="1"/>
</dbReference>
<dbReference type="CDD" id="cd17321">
    <property type="entry name" value="MFS_MMR_MDR_like"/>
    <property type="match status" value="1"/>
</dbReference>
<feature type="transmembrane region" description="Helical" evidence="5">
    <location>
        <begin position="163"/>
        <end position="186"/>
    </location>
</feature>
<feature type="transmembrane region" description="Helical" evidence="5">
    <location>
        <begin position="396"/>
        <end position="419"/>
    </location>
</feature>
<dbReference type="Proteomes" id="UP001595844">
    <property type="component" value="Unassembled WGS sequence"/>
</dbReference>
<dbReference type="PANTHER" id="PTHR42718">
    <property type="entry name" value="MAJOR FACILITATOR SUPERFAMILY MULTIDRUG TRANSPORTER MFSC"/>
    <property type="match status" value="1"/>
</dbReference>
<keyword evidence="8" id="KW-1185">Reference proteome</keyword>
<feature type="transmembrane region" description="Helical" evidence="5">
    <location>
        <begin position="440"/>
        <end position="457"/>
    </location>
</feature>
<comment type="caution">
    <text evidence="7">The sequence shown here is derived from an EMBL/GenBank/DDBJ whole genome shotgun (WGS) entry which is preliminary data.</text>
</comment>
<name>A0ABV8VMH4_9NOCA</name>
<dbReference type="InterPro" id="IPR011701">
    <property type="entry name" value="MFS"/>
</dbReference>
<dbReference type="RefSeq" id="WP_378564083.1">
    <property type="nucleotide sequence ID" value="NZ_JBHSDL010000016.1"/>
</dbReference>
<evidence type="ECO:0000259" key="6">
    <source>
        <dbReference type="PROSITE" id="PS50850"/>
    </source>
</evidence>
<feature type="transmembrane region" description="Helical" evidence="5">
    <location>
        <begin position="228"/>
        <end position="245"/>
    </location>
</feature>
<feature type="transmembrane region" description="Helical" evidence="5">
    <location>
        <begin position="365"/>
        <end position="384"/>
    </location>
</feature>
<dbReference type="Gene3D" id="1.20.1720.10">
    <property type="entry name" value="Multidrug resistance protein D"/>
    <property type="match status" value="1"/>
</dbReference>
<reference evidence="8" key="1">
    <citation type="journal article" date="2019" name="Int. J. Syst. Evol. Microbiol.">
        <title>The Global Catalogue of Microorganisms (GCM) 10K type strain sequencing project: providing services to taxonomists for standard genome sequencing and annotation.</title>
        <authorList>
            <consortium name="The Broad Institute Genomics Platform"/>
            <consortium name="The Broad Institute Genome Sequencing Center for Infectious Disease"/>
            <person name="Wu L."/>
            <person name="Ma J."/>
        </authorList>
    </citation>
    <scope>NUCLEOTIDE SEQUENCE [LARGE SCALE GENOMIC DNA]</scope>
    <source>
        <strain evidence="8">IBRC-M 10490</strain>
    </source>
</reference>
<dbReference type="Pfam" id="PF07690">
    <property type="entry name" value="MFS_1"/>
    <property type="match status" value="1"/>
</dbReference>
<evidence type="ECO:0000256" key="3">
    <source>
        <dbReference type="ARBA" id="ARBA00022989"/>
    </source>
</evidence>
<evidence type="ECO:0000313" key="8">
    <source>
        <dbReference type="Proteomes" id="UP001595844"/>
    </source>
</evidence>
<feature type="transmembrane region" description="Helical" evidence="5">
    <location>
        <begin position="72"/>
        <end position="93"/>
    </location>
</feature>
<dbReference type="SUPFAM" id="SSF103473">
    <property type="entry name" value="MFS general substrate transporter"/>
    <property type="match status" value="1"/>
</dbReference>
<feature type="transmembrane region" description="Helical" evidence="5">
    <location>
        <begin position="547"/>
        <end position="564"/>
    </location>
</feature>
<keyword evidence="2 5" id="KW-0812">Transmembrane</keyword>
<organism evidence="7 8">
    <name type="scientific">Nocardia halotolerans</name>
    <dbReference type="NCBI Taxonomy" id="1755878"/>
    <lineage>
        <taxon>Bacteria</taxon>
        <taxon>Bacillati</taxon>
        <taxon>Actinomycetota</taxon>
        <taxon>Actinomycetes</taxon>
        <taxon>Mycobacteriales</taxon>
        <taxon>Nocardiaceae</taxon>
        <taxon>Nocardia</taxon>
    </lineage>
</organism>
<feature type="transmembrane region" description="Helical" evidence="5">
    <location>
        <begin position="335"/>
        <end position="358"/>
    </location>
</feature>
<evidence type="ECO:0000313" key="7">
    <source>
        <dbReference type="EMBL" id="MFC4376052.1"/>
    </source>
</evidence>
<protein>
    <submittedName>
        <fullName evidence="7">MFS transporter</fullName>
    </submittedName>
</protein>
<dbReference type="Gene3D" id="1.20.1250.20">
    <property type="entry name" value="MFS general substrate transporter like domains"/>
    <property type="match status" value="1"/>
</dbReference>
<dbReference type="PANTHER" id="PTHR42718:SF39">
    <property type="entry name" value="ACTINORHODIN TRANSPORTER-RELATED"/>
    <property type="match status" value="1"/>
</dbReference>
<keyword evidence="4 5" id="KW-0472">Membrane</keyword>
<evidence type="ECO:0000256" key="2">
    <source>
        <dbReference type="ARBA" id="ARBA00022692"/>
    </source>
</evidence>
<proteinExistence type="predicted"/>
<dbReference type="InterPro" id="IPR005829">
    <property type="entry name" value="Sugar_transporter_CS"/>
</dbReference>
<dbReference type="InterPro" id="IPR036259">
    <property type="entry name" value="MFS_trans_sf"/>
</dbReference>
<feature type="transmembrane region" description="Helical" evidence="5">
    <location>
        <begin position="37"/>
        <end position="60"/>
    </location>
</feature>
<accession>A0ABV8VMH4</accession>